<evidence type="ECO:0008006" key="3">
    <source>
        <dbReference type="Google" id="ProtNLM"/>
    </source>
</evidence>
<feature type="non-terminal residue" evidence="1">
    <location>
        <position position="1"/>
    </location>
</feature>
<proteinExistence type="predicted"/>
<keyword evidence="2" id="KW-1185">Reference proteome</keyword>
<gene>
    <name evidence="1" type="ORF">V4C55_43485</name>
</gene>
<reference evidence="1 2" key="1">
    <citation type="submission" date="2024-01" db="EMBL/GenBank/DDBJ databases">
        <title>The diversity of rhizobia nodulating Mimosa spp. in eleven states of Brazil covering several biomes is determined by host plant, location, and edaphic factors.</title>
        <authorList>
            <person name="Rouws L."/>
            <person name="Barauna A."/>
            <person name="Beukes C."/>
            <person name="De Faria S.M."/>
            <person name="Gross E."/>
            <person name="Dos Reis Junior F.B."/>
            <person name="Simon M."/>
            <person name="Maluk M."/>
            <person name="Odee D.W."/>
            <person name="Kenicer G."/>
            <person name="Young J.P.W."/>
            <person name="Reis V.M."/>
            <person name="Zilli J."/>
            <person name="James E.K."/>
        </authorList>
    </citation>
    <scope>NUCLEOTIDE SEQUENCE [LARGE SCALE GENOMIC DNA]</scope>
    <source>
        <strain evidence="1 2">JPY77</strain>
    </source>
</reference>
<dbReference type="RefSeq" id="WP_290468317.1">
    <property type="nucleotide sequence ID" value="NZ_CP125298.1"/>
</dbReference>
<name>A0ABU9QSL8_9BURK</name>
<accession>A0ABU9QSL8</accession>
<evidence type="ECO:0000313" key="1">
    <source>
        <dbReference type="EMBL" id="MEM5292499.1"/>
    </source>
</evidence>
<comment type="caution">
    <text evidence="1">The sequence shown here is derived from an EMBL/GenBank/DDBJ whole genome shotgun (WGS) entry which is preliminary data.</text>
</comment>
<sequence length="225" mass="25989">MTHLPFIDAALIERFLRAQGFRHPATHKNYAGILCNFNSFLTDHGAITSPDISILKQWLKEHSLKWQAHILYHRTFLIERYVRWLHDQGMIASNPFAELHRQYGPRTTPIVRALVSQDSDADLQNQRRLPRFGSFLGVVMDQHIAHMRVLGYRYRLKSRDYCASIGSCSAILSWLGLRWLNSSSIGARKNRRRTTCSKLAELAAWCRKRCTGSTSRCRSCQLAME</sequence>
<dbReference type="Proteomes" id="UP001494588">
    <property type="component" value="Unassembled WGS sequence"/>
</dbReference>
<organism evidence="1 2">
    <name type="scientific">Paraburkholderia sabiae</name>
    <dbReference type="NCBI Taxonomy" id="273251"/>
    <lineage>
        <taxon>Bacteria</taxon>
        <taxon>Pseudomonadati</taxon>
        <taxon>Pseudomonadota</taxon>
        <taxon>Betaproteobacteria</taxon>
        <taxon>Burkholderiales</taxon>
        <taxon>Burkholderiaceae</taxon>
        <taxon>Paraburkholderia</taxon>
    </lineage>
</organism>
<evidence type="ECO:0000313" key="2">
    <source>
        <dbReference type="Proteomes" id="UP001494588"/>
    </source>
</evidence>
<dbReference type="EMBL" id="JAZHGC010000101">
    <property type="protein sequence ID" value="MEM5292499.1"/>
    <property type="molecule type" value="Genomic_DNA"/>
</dbReference>
<protein>
    <recommendedName>
        <fullName evidence="3">Core-binding (CB) domain-containing protein</fullName>
    </recommendedName>
</protein>